<organism evidence="3">
    <name type="scientific">Geobacter sp. (strain M21)</name>
    <dbReference type="NCBI Taxonomy" id="443144"/>
    <lineage>
        <taxon>Bacteria</taxon>
        <taxon>Pseudomonadati</taxon>
        <taxon>Thermodesulfobacteriota</taxon>
        <taxon>Desulfuromonadia</taxon>
        <taxon>Geobacterales</taxon>
        <taxon>Geobacteraceae</taxon>
        <taxon>Geobacter</taxon>
    </lineage>
</organism>
<sequence>MKGRLLTSFLALACFLFSACAVITVNVYFPEKAAKEAYKSLDDMLLKPGDKPSGGSAPLAPAPPEEQQQSPQSRLFDRVPSLSLVSEAWAADTDADAEALAVELSSMPEVLKAYDEMSSRLPRLTALFNSGAIGISKQGLVVAPPTAKAKLAPQDESLLAAENQSRKTVVMSMAKAILKLQKQKETKGALNQVLGRAAATFAETKREAAQPGWWTQLPNDRWVQK</sequence>
<keyword evidence="2" id="KW-0732">Signal</keyword>
<evidence type="ECO:0000256" key="1">
    <source>
        <dbReference type="SAM" id="MobiDB-lite"/>
    </source>
</evidence>
<accession>C6E7M8</accession>
<dbReference type="Pfam" id="PF07027">
    <property type="entry name" value="DUF1318"/>
    <property type="match status" value="1"/>
</dbReference>
<feature type="chain" id="PRO_5002964813" evidence="2">
    <location>
        <begin position="22"/>
        <end position="225"/>
    </location>
</feature>
<feature type="compositionally biased region" description="Low complexity" evidence="1">
    <location>
        <begin position="53"/>
        <end position="73"/>
    </location>
</feature>
<dbReference type="STRING" id="443144.GM21_3871"/>
<name>C6E7M8_GEOSM</name>
<evidence type="ECO:0000313" key="3">
    <source>
        <dbReference type="EMBL" id="ACT19888.1"/>
    </source>
</evidence>
<protein>
    <submittedName>
        <fullName evidence="3">Lipoprotein, putative</fullName>
    </submittedName>
</protein>
<feature type="region of interest" description="Disordered" evidence="1">
    <location>
        <begin position="49"/>
        <end position="74"/>
    </location>
</feature>
<dbReference type="OrthoDB" id="8526313at2"/>
<reference evidence="3" key="1">
    <citation type="submission" date="2009-07" db="EMBL/GenBank/DDBJ databases">
        <title>Complete sequence of Geobacter sp. M21.</title>
        <authorList>
            <consortium name="US DOE Joint Genome Institute"/>
            <person name="Lucas S."/>
            <person name="Copeland A."/>
            <person name="Lapidus A."/>
            <person name="Glavina del Rio T."/>
            <person name="Dalin E."/>
            <person name="Tice H."/>
            <person name="Bruce D."/>
            <person name="Goodwin L."/>
            <person name="Pitluck S."/>
            <person name="Saunders E."/>
            <person name="Brettin T."/>
            <person name="Detter J.C."/>
            <person name="Han C."/>
            <person name="Larimer F."/>
            <person name="Land M."/>
            <person name="Hauser L."/>
            <person name="Kyrpides N."/>
            <person name="Ovchinnikova G."/>
            <person name="Lovley D."/>
        </authorList>
    </citation>
    <scope>NUCLEOTIDE SEQUENCE [LARGE SCALE GENOMIC DNA]</scope>
    <source>
        <strain evidence="3">M21</strain>
    </source>
</reference>
<gene>
    <name evidence="3" type="ordered locus">GM21_3871</name>
</gene>
<evidence type="ECO:0000256" key="2">
    <source>
        <dbReference type="SAM" id="SignalP"/>
    </source>
</evidence>
<dbReference type="EMBL" id="CP001661">
    <property type="protein sequence ID" value="ACT19888.1"/>
    <property type="molecule type" value="Genomic_DNA"/>
</dbReference>
<dbReference type="InterPro" id="IPR008309">
    <property type="entry name" value="YdbL"/>
</dbReference>
<dbReference type="eggNOG" id="COG3784">
    <property type="taxonomic scope" value="Bacteria"/>
</dbReference>
<dbReference type="PROSITE" id="PS51257">
    <property type="entry name" value="PROKAR_LIPOPROTEIN"/>
    <property type="match status" value="1"/>
</dbReference>
<feature type="signal peptide" evidence="2">
    <location>
        <begin position="1"/>
        <end position="21"/>
    </location>
</feature>
<dbReference type="KEGG" id="gem:GM21_3871"/>
<dbReference type="HOGENOM" id="CLU_1254970_0_0_7"/>
<keyword evidence="3" id="KW-0449">Lipoprotein</keyword>
<proteinExistence type="predicted"/>
<dbReference type="AlphaFoldDB" id="C6E7M8"/>